<dbReference type="PANTHER" id="PTHR46499:SF1">
    <property type="entry name" value="QUEUINE TRNA-RIBOSYLTRANSFERASE"/>
    <property type="match status" value="1"/>
</dbReference>
<comment type="similarity">
    <text evidence="4">Belongs to the queuine tRNA-ribosyltransferase family.</text>
</comment>
<evidence type="ECO:0000313" key="7">
    <source>
        <dbReference type="Proteomes" id="UP000460298"/>
    </source>
</evidence>
<dbReference type="GO" id="GO:0008616">
    <property type="term" value="P:tRNA queuosine(34) biosynthetic process"/>
    <property type="evidence" value="ECO:0007669"/>
    <property type="project" value="UniProtKB-UniRule"/>
</dbReference>
<evidence type="ECO:0000256" key="2">
    <source>
        <dbReference type="ARBA" id="ARBA00022679"/>
    </source>
</evidence>
<dbReference type="PANTHER" id="PTHR46499">
    <property type="entry name" value="QUEUINE TRNA-RIBOSYLTRANSFERASE"/>
    <property type="match status" value="1"/>
</dbReference>
<accession>A0A833LZ99</accession>
<dbReference type="Pfam" id="PF01702">
    <property type="entry name" value="TGT"/>
    <property type="match status" value="1"/>
</dbReference>
<keyword evidence="2 4" id="KW-0808">Transferase</keyword>
<dbReference type="NCBIfam" id="TIGR00449">
    <property type="entry name" value="tgt_general"/>
    <property type="match status" value="1"/>
</dbReference>
<dbReference type="GO" id="GO:0005829">
    <property type="term" value="C:cytosol"/>
    <property type="evidence" value="ECO:0007669"/>
    <property type="project" value="TreeGrafter"/>
</dbReference>
<feature type="binding site" evidence="4">
    <location>
        <position position="311"/>
    </location>
    <ligand>
        <name>Zn(2+)</name>
        <dbReference type="ChEBI" id="CHEBI:29105"/>
    </ligand>
</feature>
<dbReference type="InterPro" id="IPR004803">
    <property type="entry name" value="TGT"/>
</dbReference>
<feature type="domain" description="tRNA-guanine(15) transglycosylase-like" evidence="5">
    <location>
        <begin position="12"/>
        <end position="369"/>
    </location>
</feature>
<feature type="binding site" evidence="4">
    <location>
        <position position="340"/>
    </location>
    <ligand>
        <name>Zn(2+)</name>
        <dbReference type="ChEBI" id="CHEBI:29105"/>
    </ligand>
</feature>
<comment type="caution">
    <text evidence="6">The sequence shown here is derived from an EMBL/GenBank/DDBJ whole genome shotgun (WGS) entry which is preliminary data.</text>
</comment>
<keyword evidence="4" id="KW-0671">Queuosine biosynthesis</keyword>
<reference evidence="6 7" key="1">
    <citation type="submission" date="2019-10" db="EMBL/GenBank/DDBJ databases">
        <title>Extracellular Electron Transfer in a Candidatus Methanoperedens spp. Enrichment Culture.</title>
        <authorList>
            <person name="Berger S."/>
            <person name="Rangel Shaw D."/>
            <person name="Berben T."/>
            <person name="In 'T Zandt M."/>
            <person name="Frank J."/>
            <person name="Reimann J."/>
            <person name="Jetten M.S.M."/>
            <person name="Welte C.U."/>
        </authorList>
    </citation>
    <scope>NUCLEOTIDE SEQUENCE [LARGE SCALE GENOMIC DNA]</scope>
    <source>
        <strain evidence="6">SB12</strain>
    </source>
</reference>
<feature type="binding site" evidence="4">
    <location>
        <begin position="89"/>
        <end position="93"/>
    </location>
    <ligand>
        <name>substrate</name>
    </ligand>
</feature>
<organism evidence="6 7">
    <name type="scientific">Leptonema illini</name>
    <dbReference type="NCBI Taxonomy" id="183"/>
    <lineage>
        <taxon>Bacteria</taxon>
        <taxon>Pseudomonadati</taxon>
        <taxon>Spirochaetota</taxon>
        <taxon>Spirochaetia</taxon>
        <taxon>Leptospirales</taxon>
        <taxon>Leptospiraceae</taxon>
        <taxon>Leptonema</taxon>
    </lineage>
</organism>
<name>A0A833LZ99_9LEPT</name>
<evidence type="ECO:0000313" key="6">
    <source>
        <dbReference type="EMBL" id="KAB2933912.1"/>
    </source>
</evidence>
<keyword evidence="4" id="KW-0479">Metal-binding</keyword>
<dbReference type="EC" id="2.4.2.29" evidence="4"/>
<comment type="subunit">
    <text evidence="4">Homodimer. Within each dimer, one monomer is responsible for RNA recognition and catalysis, while the other monomer binds to the replacement base PreQ1.</text>
</comment>
<evidence type="ECO:0000256" key="1">
    <source>
        <dbReference type="ARBA" id="ARBA00022676"/>
    </source>
</evidence>
<feature type="active site" description="Nucleophile" evidence="4">
    <location>
        <position position="271"/>
    </location>
</feature>
<feature type="region of interest" description="RNA binding" evidence="4">
    <location>
        <begin position="252"/>
        <end position="258"/>
    </location>
</feature>
<feature type="region of interest" description="RNA binding; important for wobble base 34 recognition" evidence="4">
    <location>
        <begin position="276"/>
        <end position="280"/>
    </location>
</feature>
<evidence type="ECO:0000256" key="3">
    <source>
        <dbReference type="ARBA" id="ARBA00022694"/>
    </source>
</evidence>
<sequence>MSFFEVTATDGQARTGLLRFANCTVPTPIFMPVGTRATVKSLWQEQLEEIGYELILGNTYHLYLRPGRLIERMGGLKRFMSWDHAVLTDSGGFQVFSLAQMTKFQEDGVLFQSHIDGSRHLFTPESVLETQLWLGSDIMMVLDDCPPGDADERRMADALNRTHRWAKQAMTEYERRADRGDFDPSVQRLFGIVQGGIHESLRLESLGVISELPFAGIALGGLSVGESREDMYRILQAIGPRMDAARPRYLMGVGTIPDFLEAIRNGIDMFDCVLPTRNARNGQALTSNGALNLRNATHAESSLPVDENCSCRVCRRYSRAYIRHLFQTGEMLGPELLTYHNLAFFYGFFAEARESIHNGTFPAFFEKWNRIPY</sequence>
<dbReference type="InterPro" id="IPR002616">
    <property type="entry name" value="tRNA_ribo_trans-like"/>
</dbReference>
<dbReference type="AlphaFoldDB" id="A0A833LZ99"/>
<keyword evidence="4" id="KW-0862">Zinc</keyword>
<evidence type="ECO:0000259" key="5">
    <source>
        <dbReference type="Pfam" id="PF01702"/>
    </source>
</evidence>
<feature type="binding site" evidence="4">
    <location>
        <position position="194"/>
    </location>
    <ligand>
        <name>substrate</name>
    </ligand>
</feature>
<proteinExistence type="inferred from homology"/>
<dbReference type="GO" id="GO:0008479">
    <property type="term" value="F:tRNA-guanosine(34) queuine transglycosylase activity"/>
    <property type="evidence" value="ECO:0007669"/>
    <property type="project" value="UniProtKB-UniRule"/>
</dbReference>
<dbReference type="UniPathway" id="UPA00392"/>
<dbReference type="EMBL" id="WBUI01000004">
    <property type="protein sequence ID" value="KAB2933912.1"/>
    <property type="molecule type" value="Genomic_DNA"/>
</dbReference>
<feature type="binding site" evidence="4">
    <location>
        <position position="143"/>
    </location>
    <ligand>
        <name>substrate</name>
    </ligand>
</feature>
<protein>
    <recommendedName>
        <fullName evidence="4">Queuine tRNA-ribosyltransferase</fullName>
        <ecNumber evidence="4">2.4.2.29</ecNumber>
    </recommendedName>
    <alternativeName>
        <fullName evidence="4">Guanine insertion enzyme</fullName>
    </alternativeName>
    <alternativeName>
        <fullName evidence="4">tRNA-guanine transglycosylase</fullName>
    </alternativeName>
</protein>
<feature type="binding site" evidence="4">
    <location>
        <position position="314"/>
    </location>
    <ligand>
        <name>Zn(2+)</name>
        <dbReference type="ChEBI" id="CHEBI:29105"/>
    </ligand>
</feature>
<feature type="active site" description="Proton acceptor" evidence="4">
    <location>
        <position position="89"/>
    </location>
</feature>
<comment type="cofactor">
    <cofactor evidence="4">
        <name>Zn(2+)</name>
        <dbReference type="ChEBI" id="CHEBI:29105"/>
    </cofactor>
    <text evidence="4">Binds 1 zinc ion per subunit.</text>
</comment>
<dbReference type="GO" id="GO:0046872">
    <property type="term" value="F:metal ion binding"/>
    <property type="evidence" value="ECO:0007669"/>
    <property type="project" value="UniProtKB-KW"/>
</dbReference>
<dbReference type="InterPro" id="IPR036511">
    <property type="entry name" value="TGT-like_sf"/>
</dbReference>
<keyword evidence="1 4" id="KW-0328">Glycosyltransferase</keyword>
<gene>
    <name evidence="4 6" type="primary">tgt</name>
    <name evidence="6" type="ORF">F9K24_05450</name>
</gene>
<keyword evidence="3 4" id="KW-0819">tRNA processing</keyword>
<dbReference type="Proteomes" id="UP000460298">
    <property type="component" value="Unassembled WGS sequence"/>
</dbReference>
<dbReference type="HAMAP" id="MF_00168">
    <property type="entry name" value="Q_tRNA_Tgt"/>
    <property type="match status" value="1"/>
</dbReference>
<feature type="binding site" evidence="4">
    <location>
        <position position="221"/>
    </location>
    <ligand>
        <name>substrate</name>
    </ligand>
</feature>
<comment type="pathway">
    <text evidence="4">tRNA modification; tRNA-queuosine biosynthesis.</text>
</comment>
<dbReference type="Gene3D" id="3.20.20.105">
    <property type="entry name" value="Queuine tRNA-ribosyltransferase-like"/>
    <property type="match status" value="1"/>
</dbReference>
<feature type="binding site" evidence="4">
    <location>
        <position position="309"/>
    </location>
    <ligand>
        <name>Zn(2+)</name>
        <dbReference type="ChEBI" id="CHEBI:29105"/>
    </ligand>
</feature>
<dbReference type="SUPFAM" id="SSF51713">
    <property type="entry name" value="tRNA-guanine transglycosylase"/>
    <property type="match status" value="1"/>
</dbReference>
<dbReference type="NCBIfam" id="TIGR00430">
    <property type="entry name" value="Q_tRNA_tgt"/>
    <property type="match status" value="1"/>
</dbReference>
<evidence type="ECO:0000256" key="4">
    <source>
        <dbReference type="HAMAP-Rule" id="MF_00168"/>
    </source>
</evidence>
<comment type="catalytic activity">
    <reaction evidence="4">
        <text>7-aminomethyl-7-carbaguanine + guanosine(34) in tRNA = 7-aminomethyl-7-carbaguanosine(34) in tRNA + guanine</text>
        <dbReference type="Rhea" id="RHEA:24104"/>
        <dbReference type="Rhea" id="RHEA-COMP:10341"/>
        <dbReference type="Rhea" id="RHEA-COMP:10342"/>
        <dbReference type="ChEBI" id="CHEBI:16235"/>
        <dbReference type="ChEBI" id="CHEBI:58703"/>
        <dbReference type="ChEBI" id="CHEBI:74269"/>
        <dbReference type="ChEBI" id="CHEBI:82833"/>
        <dbReference type="EC" id="2.4.2.29"/>
    </reaction>
</comment>
<comment type="function">
    <text evidence="4">Catalyzes the base-exchange of a guanine (G) residue with the queuine precursor 7-aminomethyl-7-deazaguanine (PreQ1) at position 34 (anticodon wobble position) in tRNAs with GU(N) anticodons (tRNA-Asp, -Asn, -His and -Tyr). Catalysis occurs through a double-displacement mechanism. The nucleophile active site attacks the C1' of nucleotide 34 to detach the guanine base from the RNA, forming a covalent enzyme-RNA intermediate. The proton acceptor active site deprotonates the incoming PreQ1, allowing a nucleophilic attack on the C1' of the ribose to form the product. After dissociation, two additional enzymatic reactions on the tRNA convert PreQ1 to queuine (Q), resulting in the hypermodified nucleoside queuosine (7-(((4,5-cis-dihydroxy-2-cyclopenten-1-yl)amino)methyl)-7-deazaguanosine).</text>
</comment>
<dbReference type="InterPro" id="IPR050076">
    <property type="entry name" value="ArchSynthase1/Queuine_TRR"/>
</dbReference>